<comment type="caution">
    <text evidence="1">The sequence shown here is derived from an EMBL/GenBank/DDBJ whole genome shotgun (WGS) entry which is preliminary data.</text>
</comment>
<protein>
    <submittedName>
        <fullName evidence="1">Uncharacterized protein</fullName>
    </submittedName>
</protein>
<sequence>MQKFLKAKISLVLALVLVLAAVGGTWGITYGVTRPEAQPARTVEDTPKTPEELYAEAVQDAMTVEADEIFPLVSLEKGEPYAVYDEEGRVLLLTFHKYPDSYPDGKDVEIEWGEVWTFTGGELADWYQESKDGVTDWPARLRQLIGLTPDNESTHFTAMWVKPEDVQRPANVQEIGDVTMTASLAENTDEAFKEWFDGNIIWSYFDSAYPWTRLGYTYDWAAEAEDEYGLSEFLVANGSEVEVAYTAATEEMLSMLANGSWLPEAADRLQDAA</sequence>
<evidence type="ECO:0000313" key="2">
    <source>
        <dbReference type="Proteomes" id="UP000249377"/>
    </source>
</evidence>
<keyword evidence="2" id="KW-1185">Reference proteome</keyword>
<gene>
    <name evidence="1" type="ORF">DPQ25_11200</name>
</gene>
<dbReference type="AlphaFoldDB" id="A0A328UER3"/>
<dbReference type="Proteomes" id="UP000249377">
    <property type="component" value="Unassembled WGS sequence"/>
</dbReference>
<proteinExistence type="predicted"/>
<organism evidence="1 2">
    <name type="scientific">Hydrogeniiclostridium mannosilyticum</name>
    <dbReference type="NCBI Taxonomy" id="2764322"/>
    <lineage>
        <taxon>Bacteria</taxon>
        <taxon>Bacillati</taxon>
        <taxon>Bacillota</taxon>
        <taxon>Clostridia</taxon>
        <taxon>Eubacteriales</taxon>
        <taxon>Acutalibacteraceae</taxon>
        <taxon>Hydrogeniiclostridium</taxon>
    </lineage>
</organism>
<dbReference type="RefSeq" id="WP_112333265.1">
    <property type="nucleotide sequence ID" value="NZ_QLYR01000008.1"/>
</dbReference>
<accession>A0A328UER3</accession>
<name>A0A328UER3_9FIRM</name>
<dbReference type="EMBL" id="QLYR01000008">
    <property type="protein sequence ID" value="RAQ25574.1"/>
    <property type="molecule type" value="Genomic_DNA"/>
</dbReference>
<evidence type="ECO:0000313" key="1">
    <source>
        <dbReference type="EMBL" id="RAQ25574.1"/>
    </source>
</evidence>
<reference evidence="1 2" key="1">
    <citation type="submission" date="2018-06" db="EMBL/GenBank/DDBJ databases">
        <title>Noncontiguous genome sequence of Ruminococcaceae bacterium ASD2818.</title>
        <authorList>
            <person name="Chaplin A.V."/>
            <person name="Sokolova S.R."/>
            <person name="Kochetkova T.O."/>
            <person name="Goltsov A.Y."/>
            <person name="Trofimov D.Y."/>
            <person name="Efimov B.A."/>
        </authorList>
    </citation>
    <scope>NUCLEOTIDE SEQUENCE [LARGE SCALE GENOMIC DNA]</scope>
    <source>
        <strain evidence="1 2">ASD2818</strain>
    </source>
</reference>